<dbReference type="InterPro" id="IPR002481">
    <property type="entry name" value="FUR"/>
</dbReference>
<dbReference type="Pfam" id="PF01475">
    <property type="entry name" value="FUR"/>
    <property type="match status" value="1"/>
</dbReference>
<dbReference type="GO" id="GO:0000976">
    <property type="term" value="F:transcription cis-regulatory region binding"/>
    <property type="evidence" value="ECO:0007669"/>
    <property type="project" value="TreeGrafter"/>
</dbReference>
<evidence type="ECO:0000256" key="3">
    <source>
        <dbReference type="ARBA" id="ARBA00011738"/>
    </source>
</evidence>
<evidence type="ECO:0000256" key="5">
    <source>
        <dbReference type="ARBA" id="ARBA00022491"/>
    </source>
</evidence>
<feature type="binding site" evidence="11">
    <location>
        <position position="91"/>
    </location>
    <ligand>
        <name>Zn(2+)</name>
        <dbReference type="ChEBI" id="CHEBI:29105"/>
    </ligand>
</feature>
<keyword evidence="14" id="KW-1185">Reference proteome</keyword>
<evidence type="ECO:0000256" key="11">
    <source>
        <dbReference type="PIRSR" id="PIRSR602481-1"/>
    </source>
</evidence>
<evidence type="ECO:0000256" key="6">
    <source>
        <dbReference type="ARBA" id="ARBA00022723"/>
    </source>
</evidence>
<keyword evidence="5" id="KW-0678">Repressor</keyword>
<dbReference type="Proteomes" id="UP000053260">
    <property type="component" value="Unassembled WGS sequence"/>
</dbReference>
<keyword evidence="10" id="KW-0804">Transcription</keyword>
<comment type="similarity">
    <text evidence="2">Belongs to the Fur family.</text>
</comment>
<dbReference type="GO" id="GO:0045892">
    <property type="term" value="P:negative regulation of DNA-templated transcription"/>
    <property type="evidence" value="ECO:0007669"/>
    <property type="project" value="TreeGrafter"/>
</dbReference>
<keyword evidence="12" id="KW-0408">Iron</keyword>
<dbReference type="GO" id="GO:0003700">
    <property type="term" value="F:DNA-binding transcription factor activity"/>
    <property type="evidence" value="ECO:0007669"/>
    <property type="project" value="InterPro"/>
</dbReference>
<evidence type="ECO:0000256" key="12">
    <source>
        <dbReference type="PIRSR" id="PIRSR602481-2"/>
    </source>
</evidence>
<evidence type="ECO:0000256" key="4">
    <source>
        <dbReference type="ARBA" id="ARBA00022490"/>
    </source>
</evidence>
<dbReference type="InterPro" id="IPR036388">
    <property type="entry name" value="WH-like_DNA-bd_sf"/>
</dbReference>
<dbReference type="SUPFAM" id="SSF46785">
    <property type="entry name" value="Winged helix' DNA-binding domain"/>
    <property type="match status" value="1"/>
</dbReference>
<feature type="binding site" evidence="12">
    <location>
        <position position="106"/>
    </location>
    <ligand>
        <name>Fe cation</name>
        <dbReference type="ChEBI" id="CHEBI:24875"/>
    </ligand>
</feature>
<name>A0A101USH1_9ACTN</name>
<evidence type="ECO:0000256" key="2">
    <source>
        <dbReference type="ARBA" id="ARBA00007957"/>
    </source>
</evidence>
<reference evidence="13 14" key="1">
    <citation type="submission" date="2015-10" db="EMBL/GenBank/DDBJ databases">
        <title>Draft genome sequence of Streptomyces sp. RV15, isolated from a marine sponge.</title>
        <authorList>
            <person name="Ruckert C."/>
            <person name="Abdelmohsen U.R."/>
            <person name="Winkler A."/>
            <person name="Hentschel U."/>
            <person name="Kalinowski J."/>
            <person name="Kampfer P."/>
            <person name="Glaeser S."/>
        </authorList>
    </citation>
    <scope>NUCLEOTIDE SEQUENCE [LARGE SCALE GENOMIC DNA]</scope>
    <source>
        <strain evidence="13 14">RV15</strain>
    </source>
</reference>
<evidence type="ECO:0000256" key="1">
    <source>
        <dbReference type="ARBA" id="ARBA00004496"/>
    </source>
</evidence>
<dbReference type="OrthoDB" id="8659436at2"/>
<dbReference type="InterPro" id="IPR036390">
    <property type="entry name" value="WH_DNA-bd_sf"/>
</dbReference>
<keyword evidence="8" id="KW-0805">Transcription regulation</keyword>
<comment type="caution">
    <text evidence="13">The sequence shown here is derived from an EMBL/GenBank/DDBJ whole genome shotgun (WGS) entry which is preliminary data.</text>
</comment>
<evidence type="ECO:0000256" key="8">
    <source>
        <dbReference type="ARBA" id="ARBA00023015"/>
    </source>
</evidence>
<dbReference type="GO" id="GO:0005829">
    <property type="term" value="C:cytosol"/>
    <property type="evidence" value="ECO:0007669"/>
    <property type="project" value="TreeGrafter"/>
</dbReference>
<sequence>MEDGHARAAGLRSTRQRRAVLDALGRCPEFISAQELHARLTDAGGTVGLTTVYRTLRELDRAGLVDVVRDDSGERLYLRRPTDEHRHYLICRCCGRSQPVDAEAVEVWAAGLAEATGFAELEHTLELTGVCADCRPGGAEEPCPRQPACAR</sequence>
<feature type="binding site" evidence="11">
    <location>
        <position position="94"/>
    </location>
    <ligand>
        <name>Zn(2+)</name>
        <dbReference type="ChEBI" id="CHEBI:29105"/>
    </ligand>
</feature>
<evidence type="ECO:0000313" key="13">
    <source>
        <dbReference type="EMBL" id="KUO16051.1"/>
    </source>
</evidence>
<comment type="subunit">
    <text evidence="3">Homodimer.</text>
</comment>
<keyword evidence="9" id="KW-0238">DNA-binding</keyword>
<dbReference type="PANTHER" id="PTHR33202">
    <property type="entry name" value="ZINC UPTAKE REGULATION PROTEIN"/>
    <property type="match status" value="1"/>
</dbReference>
<feature type="binding site" evidence="11">
    <location>
        <position position="134"/>
    </location>
    <ligand>
        <name>Zn(2+)</name>
        <dbReference type="ChEBI" id="CHEBI:29105"/>
    </ligand>
</feature>
<evidence type="ECO:0000256" key="7">
    <source>
        <dbReference type="ARBA" id="ARBA00022833"/>
    </source>
</evidence>
<evidence type="ECO:0000313" key="14">
    <source>
        <dbReference type="Proteomes" id="UP000053260"/>
    </source>
</evidence>
<dbReference type="Gene3D" id="3.30.1490.190">
    <property type="match status" value="1"/>
</dbReference>
<dbReference type="PANTHER" id="PTHR33202:SF2">
    <property type="entry name" value="FERRIC UPTAKE REGULATION PROTEIN"/>
    <property type="match status" value="1"/>
</dbReference>
<dbReference type="InterPro" id="IPR043135">
    <property type="entry name" value="Fur_C"/>
</dbReference>
<dbReference type="AlphaFoldDB" id="A0A101USH1"/>
<comment type="cofactor">
    <cofactor evidence="12">
        <name>Mn(2+)</name>
        <dbReference type="ChEBI" id="CHEBI:29035"/>
    </cofactor>
    <cofactor evidence="12">
        <name>Fe(2+)</name>
        <dbReference type="ChEBI" id="CHEBI:29033"/>
    </cofactor>
    <text evidence="12">Binds 1 Mn(2+) or Fe(2+) ion per subunit.</text>
</comment>
<comment type="subcellular location">
    <subcellularLocation>
        <location evidence="1">Cytoplasm</location>
    </subcellularLocation>
</comment>
<keyword evidence="4" id="KW-0963">Cytoplasm</keyword>
<dbReference type="STRING" id="909626.AQJ91_38180"/>
<keyword evidence="6 11" id="KW-0479">Metal-binding</keyword>
<dbReference type="EMBL" id="LMXB01000096">
    <property type="protein sequence ID" value="KUO16051.1"/>
    <property type="molecule type" value="Genomic_DNA"/>
</dbReference>
<organism evidence="13 14">
    <name type="scientific">Streptomyces dysideae</name>
    <dbReference type="NCBI Taxonomy" id="909626"/>
    <lineage>
        <taxon>Bacteria</taxon>
        <taxon>Bacillati</taxon>
        <taxon>Actinomycetota</taxon>
        <taxon>Actinomycetes</taxon>
        <taxon>Kitasatosporales</taxon>
        <taxon>Streptomycetaceae</taxon>
        <taxon>Streptomyces</taxon>
    </lineage>
</organism>
<dbReference type="GO" id="GO:0008270">
    <property type="term" value="F:zinc ion binding"/>
    <property type="evidence" value="ECO:0007669"/>
    <property type="project" value="TreeGrafter"/>
</dbReference>
<proteinExistence type="inferred from homology"/>
<evidence type="ECO:0000256" key="9">
    <source>
        <dbReference type="ARBA" id="ARBA00023125"/>
    </source>
</evidence>
<dbReference type="CDD" id="cd07153">
    <property type="entry name" value="Fur_like"/>
    <property type="match status" value="1"/>
</dbReference>
<gene>
    <name evidence="13" type="ORF">AQJ91_38180</name>
</gene>
<accession>A0A101USH1</accession>
<feature type="binding site" evidence="11">
    <location>
        <position position="131"/>
    </location>
    <ligand>
        <name>Zn(2+)</name>
        <dbReference type="ChEBI" id="CHEBI:29105"/>
    </ligand>
</feature>
<comment type="cofactor">
    <cofactor evidence="11">
        <name>Zn(2+)</name>
        <dbReference type="ChEBI" id="CHEBI:29105"/>
    </cofactor>
    <text evidence="11">Binds 1 zinc ion per subunit.</text>
</comment>
<dbReference type="GO" id="GO:1900376">
    <property type="term" value="P:regulation of secondary metabolite biosynthetic process"/>
    <property type="evidence" value="ECO:0007669"/>
    <property type="project" value="TreeGrafter"/>
</dbReference>
<protein>
    <submittedName>
        <fullName evidence="13">Ferric uptake regulation protein</fullName>
    </submittedName>
</protein>
<feature type="binding site" evidence="12">
    <location>
        <position position="123"/>
    </location>
    <ligand>
        <name>Fe cation</name>
        <dbReference type="ChEBI" id="CHEBI:24875"/>
    </ligand>
</feature>
<dbReference type="Gene3D" id="1.10.10.10">
    <property type="entry name" value="Winged helix-like DNA-binding domain superfamily/Winged helix DNA-binding domain"/>
    <property type="match status" value="1"/>
</dbReference>
<keyword evidence="7 11" id="KW-0862">Zinc</keyword>
<evidence type="ECO:0000256" key="10">
    <source>
        <dbReference type="ARBA" id="ARBA00023163"/>
    </source>
</evidence>